<dbReference type="InterPro" id="IPR029069">
    <property type="entry name" value="HotDog_dom_sf"/>
</dbReference>
<dbReference type="AlphaFoldDB" id="A0A1G5E351"/>
<dbReference type="Gene3D" id="3.10.129.10">
    <property type="entry name" value="Hotdog Thioesterase"/>
    <property type="match status" value="1"/>
</dbReference>
<dbReference type="InterPro" id="IPR006683">
    <property type="entry name" value="Thioestr_dom"/>
</dbReference>
<feature type="domain" description="Thioesterase" evidence="2">
    <location>
        <begin position="45"/>
        <end position="123"/>
    </location>
</feature>
<accession>A0A1G5E351</accession>
<evidence type="ECO:0000313" key="4">
    <source>
        <dbReference type="Proteomes" id="UP000199502"/>
    </source>
</evidence>
<gene>
    <name evidence="3" type="ORF">SAMN05660710_00923</name>
</gene>
<evidence type="ECO:0000313" key="3">
    <source>
        <dbReference type="EMBL" id="SCY21382.1"/>
    </source>
</evidence>
<dbReference type="InterPro" id="IPR003736">
    <property type="entry name" value="PAAI_dom"/>
</dbReference>
<dbReference type="GO" id="GO:0005829">
    <property type="term" value="C:cytosol"/>
    <property type="evidence" value="ECO:0007669"/>
    <property type="project" value="TreeGrafter"/>
</dbReference>
<keyword evidence="4" id="KW-1185">Reference proteome</keyword>
<dbReference type="PANTHER" id="PTHR43240">
    <property type="entry name" value="1,4-DIHYDROXY-2-NAPHTHOYL-COA THIOESTERASE 1"/>
    <property type="match status" value="1"/>
</dbReference>
<organism evidence="3 4">
    <name type="scientific">Paracoccus tibetensis</name>
    <dbReference type="NCBI Taxonomy" id="336292"/>
    <lineage>
        <taxon>Bacteria</taxon>
        <taxon>Pseudomonadati</taxon>
        <taxon>Pseudomonadota</taxon>
        <taxon>Alphaproteobacteria</taxon>
        <taxon>Rhodobacterales</taxon>
        <taxon>Paracoccaceae</taxon>
        <taxon>Paracoccus</taxon>
    </lineage>
</organism>
<dbReference type="PANTHER" id="PTHR43240:SF8">
    <property type="entry name" value="PHENYLACETIC ACID DEGRADATION-RELATED PROTEIN"/>
    <property type="match status" value="1"/>
</dbReference>
<reference evidence="3 4" key="1">
    <citation type="submission" date="2016-10" db="EMBL/GenBank/DDBJ databases">
        <authorList>
            <person name="de Groot N.N."/>
        </authorList>
    </citation>
    <scope>NUCLEOTIDE SEQUENCE [LARGE SCALE GENOMIC DNA]</scope>
    <source>
        <strain evidence="3 4">CGMCC 1.8925</strain>
    </source>
</reference>
<protein>
    <submittedName>
        <fullName evidence="3">Uncharacterized domain 1-containing protein</fullName>
    </submittedName>
</protein>
<dbReference type="EMBL" id="FMVT01000003">
    <property type="protein sequence ID" value="SCY21382.1"/>
    <property type="molecule type" value="Genomic_DNA"/>
</dbReference>
<name>A0A1G5E351_9RHOB</name>
<dbReference type="RefSeq" id="WP_090740775.1">
    <property type="nucleotide sequence ID" value="NZ_FMVT01000003.1"/>
</dbReference>
<sequence>MDHPLPEVARNQPAFAGHLGMRVVAARPDRVEFELPVTPELANRNGVLHGGAIMALADNAGGTATFLNLPEGRSTTTIESKTNFLRPIRIGDTARAVAVPLHLGRTTQIWQTTVTRGDGKTVAIVTQTQMVLDWTEPGSGRG</sequence>
<keyword evidence="1" id="KW-0378">Hydrolase</keyword>
<dbReference type="GO" id="GO:0061522">
    <property type="term" value="F:1,4-dihydroxy-2-naphthoyl-CoA thioesterase activity"/>
    <property type="evidence" value="ECO:0007669"/>
    <property type="project" value="TreeGrafter"/>
</dbReference>
<dbReference type="CDD" id="cd03443">
    <property type="entry name" value="PaaI_thioesterase"/>
    <property type="match status" value="1"/>
</dbReference>
<proteinExistence type="predicted"/>
<dbReference type="STRING" id="336292.SAMN05660710_00923"/>
<dbReference type="OrthoDB" id="9813282at2"/>
<evidence type="ECO:0000259" key="2">
    <source>
        <dbReference type="Pfam" id="PF03061"/>
    </source>
</evidence>
<dbReference type="Pfam" id="PF03061">
    <property type="entry name" value="4HBT"/>
    <property type="match status" value="1"/>
</dbReference>
<dbReference type="SUPFAM" id="SSF54637">
    <property type="entry name" value="Thioesterase/thiol ester dehydrase-isomerase"/>
    <property type="match status" value="1"/>
</dbReference>
<evidence type="ECO:0000256" key="1">
    <source>
        <dbReference type="ARBA" id="ARBA00022801"/>
    </source>
</evidence>
<dbReference type="NCBIfam" id="TIGR00369">
    <property type="entry name" value="unchar_dom_1"/>
    <property type="match status" value="1"/>
</dbReference>
<dbReference type="Proteomes" id="UP000199502">
    <property type="component" value="Unassembled WGS sequence"/>
</dbReference>